<dbReference type="AlphaFoldDB" id="A0A5B7IYI9"/>
<proteinExistence type="predicted"/>
<protein>
    <submittedName>
        <fullName evidence="1">Uncharacterized protein</fullName>
    </submittedName>
</protein>
<sequence>MVNLYTIHLSTTTTTTRGAAAPDTHAFLLFLSHGRNLVTCFSLSIAAKVSSTSRKQRCNTPPLHPEGVK</sequence>
<comment type="caution">
    <text evidence="1">The sequence shown here is derived from an EMBL/GenBank/DDBJ whole genome shotgun (WGS) entry which is preliminary data.</text>
</comment>
<evidence type="ECO:0000313" key="2">
    <source>
        <dbReference type="Proteomes" id="UP000324222"/>
    </source>
</evidence>
<dbReference type="EMBL" id="VSRR010081504">
    <property type="protein sequence ID" value="MPC89580.1"/>
    <property type="molecule type" value="Genomic_DNA"/>
</dbReference>
<gene>
    <name evidence="1" type="ORF">E2C01_084534</name>
</gene>
<evidence type="ECO:0000313" key="1">
    <source>
        <dbReference type="EMBL" id="MPC89580.1"/>
    </source>
</evidence>
<name>A0A5B7IYI9_PORTR</name>
<dbReference type="Proteomes" id="UP000324222">
    <property type="component" value="Unassembled WGS sequence"/>
</dbReference>
<reference evidence="1 2" key="1">
    <citation type="submission" date="2019-05" db="EMBL/GenBank/DDBJ databases">
        <title>Another draft genome of Portunus trituberculatus and its Hox gene families provides insights of decapod evolution.</title>
        <authorList>
            <person name="Jeong J.-H."/>
            <person name="Song I."/>
            <person name="Kim S."/>
            <person name="Choi T."/>
            <person name="Kim D."/>
            <person name="Ryu S."/>
            <person name="Kim W."/>
        </authorList>
    </citation>
    <scope>NUCLEOTIDE SEQUENCE [LARGE SCALE GENOMIC DNA]</scope>
    <source>
        <tissue evidence="1">Muscle</tissue>
    </source>
</reference>
<keyword evidence="2" id="KW-1185">Reference proteome</keyword>
<organism evidence="1 2">
    <name type="scientific">Portunus trituberculatus</name>
    <name type="common">Swimming crab</name>
    <name type="synonym">Neptunus trituberculatus</name>
    <dbReference type="NCBI Taxonomy" id="210409"/>
    <lineage>
        <taxon>Eukaryota</taxon>
        <taxon>Metazoa</taxon>
        <taxon>Ecdysozoa</taxon>
        <taxon>Arthropoda</taxon>
        <taxon>Crustacea</taxon>
        <taxon>Multicrustacea</taxon>
        <taxon>Malacostraca</taxon>
        <taxon>Eumalacostraca</taxon>
        <taxon>Eucarida</taxon>
        <taxon>Decapoda</taxon>
        <taxon>Pleocyemata</taxon>
        <taxon>Brachyura</taxon>
        <taxon>Eubrachyura</taxon>
        <taxon>Portunoidea</taxon>
        <taxon>Portunidae</taxon>
        <taxon>Portuninae</taxon>
        <taxon>Portunus</taxon>
    </lineage>
</organism>
<accession>A0A5B7IYI9</accession>